<keyword evidence="2" id="KW-1185">Reference proteome</keyword>
<reference evidence="1" key="1">
    <citation type="submission" date="2023-01" db="EMBL/GenBank/DDBJ databases">
        <title>The chitinases involved in constricting ring structure development in the nematode-trapping fungus Drechslerella dactyloides.</title>
        <authorList>
            <person name="Wang R."/>
            <person name="Zhang L."/>
            <person name="Tang P."/>
            <person name="Li S."/>
            <person name="Liang L."/>
        </authorList>
    </citation>
    <scope>NUCLEOTIDE SEQUENCE</scope>
    <source>
        <strain evidence="1">YMF1.00031</strain>
    </source>
</reference>
<accession>A0AAD6IWB1</accession>
<name>A0AAD6IWB1_DREDA</name>
<organism evidence="1 2">
    <name type="scientific">Drechslerella dactyloides</name>
    <name type="common">Nematode-trapping fungus</name>
    <name type="synonym">Arthrobotrys dactyloides</name>
    <dbReference type="NCBI Taxonomy" id="74499"/>
    <lineage>
        <taxon>Eukaryota</taxon>
        <taxon>Fungi</taxon>
        <taxon>Dikarya</taxon>
        <taxon>Ascomycota</taxon>
        <taxon>Pezizomycotina</taxon>
        <taxon>Orbiliomycetes</taxon>
        <taxon>Orbiliales</taxon>
        <taxon>Orbiliaceae</taxon>
        <taxon>Drechslerella</taxon>
    </lineage>
</organism>
<protein>
    <submittedName>
        <fullName evidence="1">Uncharacterized protein</fullName>
    </submittedName>
</protein>
<evidence type="ECO:0000313" key="2">
    <source>
        <dbReference type="Proteomes" id="UP001221413"/>
    </source>
</evidence>
<evidence type="ECO:0000313" key="1">
    <source>
        <dbReference type="EMBL" id="KAJ6257562.1"/>
    </source>
</evidence>
<gene>
    <name evidence="1" type="ORF">Dda_7347</name>
</gene>
<dbReference type="Proteomes" id="UP001221413">
    <property type="component" value="Unassembled WGS sequence"/>
</dbReference>
<dbReference type="EMBL" id="JAQGDS010000010">
    <property type="protein sequence ID" value="KAJ6257562.1"/>
    <property type="molecule type" value="Genomic_DNA"/>
</dbReference>
<sequence>MEKLAADIVNRRQKSSAFISRPAEKRPIGDFTMLAIAKRVGDVAERPKRLVAQGQSMQLDKQLRWRWDEEQGSRDDGERKTAVPTLMLRVAGSQCKQTAKEEEEGYEER</sequence>
<proteinExistence type="predicted"/>
<comment type="caution">
    <text evidence="1">The sequence shown here is derived from an EMBL/GenBank/DDBJ whole genome shotgun (WGS) entry which is preliminary data.</text>
</comment>
<dbReference type="AlphaFoldDB" id="A0AAD6IWB1"/>